<reference evidence="2" key="1">
    <citation type="submission" date="2023-12" db="EMBL/GenBank/DDBJ databases">
        <title>Novel isolates from deep terrestrial aquifers shed light on the physiology and ecology of the class Limnochordia.</title>
        <authorList>
            <person name="Karnachuk O.V."/>
            <person name="Lukina A.P."/>
            <person name="Avakyan M.R."/>
            <person name="Kadnikov V."/>
            <person name="Begmatov S."/>
            <person name="Beletsky A.V."/>
            <person name="Mardanov A.V."/>
            <person name="Ravin N.V."/>
        </authorList>
    </citation>
    <scope>NUCLEOTIDE SEQUENCE [LARGE SCALE GENOMIC DNA]</scope>
    <source>
        <strain evidence="2">LN</strain>
    </source>
</reference>
<dbReference type="Proteomes" id="UP001333102">
    <property type="component" value="Chromosome"/>
</dbReference>
<protein>
    <submittedName>
        <fullName evidence="1">Uncharacterized protein</fullName>
    </submittedName>
</protein>
<name>A0ABZ1BQ96_9FIRM</name>
<evidence type="ECO:0000313" key="1">
    <source>
        <dbReference type="EMBL" id="WRP14967.1"/>
    </source>
</evidence>
<dbReference type="EMBL" id="CP141614">
    <property type="protein sequence ID" value="WRP14967.1"/>
    <property type="molecule type" value="Genomic_DNA"/>
</dbReference>
<dbReference type="RefSeq" id="WP_324669356.1">
    <property type="nucleotide sequence ID" value="NZ_CP141614.1"/>
</dbReference>
<accession>A0ABZ1BQ96</accession>
<sequence>MIASEALLLLLVLKWLFDEAVIVQDFRRCAGAGEPAHRTTVH</sequence>
<keyword evidence="2" id="KW-1185">Reference proteome</keyword>
<proteinExistence type="predicted"/>
<evidence type="ECO:0000313" key="2">
    <source>
        <dbReference type="Proteomes" id="UP001333102"/>
    </source>
</evidence>
<gene>
    <name evidence="1" type="ORF">VLY81_01990</name>
</gene>
<organism evidence="1 2">
    <name type="scientific">Geochorda subterranea</name>
    <dbReference type="NCBI Taxonomy" id="3109564"/>
    <lineage>
        <taxon>Bacteria</taxon>
        <taxon>Bacillati</taxon>
        <taxon>Bacillota</taxon>
        <taxon>Limnochordia</taxon>
        <taxon>Limnochordales</taxon>
        <taxon>Geochordaceae</taxon>
        <taxon>Geochorda</taxon>
    </lineage>
</organism>